<organism evidence="1 2">
    <name type="scientific">Bacteroides nordii</name>
    <dbReference type="NCBI Taxonomy" id="291645"/>
    <lineage>
        <taxon>Bacteria</taxon>
        <taxon>Pseudomonadati</taxon>
        <taxon>Bacteroidota</taxon>
        <taxon>Bacteroidia</taxon>
        <taxon>Bacteroidales</taxon>
        <taxon>Bacteroidaceae</taxon>
        <taxon>Bacteroides</taxon>
    </lineage>
</organism>
<reference evidence="1 2" key="1">
    <citation type="submission" date="2018-08" db="EMBL/GenBank/DDBJ databases">
        <title>A genome reference for cultivated species of the human gut microbiota.</title>
        <authorList>
            <person name="Zou Y."/>
            <person name="Xue W."/>
            <person name="Luo G."/>
        </authorList>
    </citation>
    <scope>NUCLEOTIDE SEQUENCE [LARGE SCALE GENOMIC DNA]</scope>
    <source>
        <strain evidence="1 2">AM40-30BH</strain>
    </source>
</reference>
<gene>
    <name evidence="1" type="ORF">DW888_07175</name>
</gene>
<dbReference type="Proteomes" id="UP000284379">
    <property type="component" value="Unassembled WGS sequence"/>
</dbReference>
<protein>
    <submittedName>
        <fullName evidence="1">Uncharacterized protein</fullName>
    </submittedName>
</protein>
<evidence type="ECO:0000313" key="2">
    <source>
        <dbReference type="Proteomes" id="UP000284379"/>
    </source>
</evidence>
<dbReference type="GeneID" id="69504448"/>
<dbReference type="RefSeq" id="WP_002558602.1">
    <property type="nucleotide sequence ID" value="NZ_CABJFV010000004.1"/>
</dbReference>
<proteinExistence type="predicted"/>
<sequence length="163" mass="18937">MATKRIVTKIGDVFCAEIDGQYKRFFQYFAIDSTQLNSSVIRVFKRHYPMDYVPVISDIVVGSVEFYAHTMLKGGITANAWYKIGKSSVLVDLQNIIFRVSEDYGSEVTKSERWYIWNLNEPMIFVGKLPSKYYSADLGSIMPYIAICNRLRFGKYTHFYPLY</sequence>
<accession>A0A413VSM1</accession>
<evidence type="ECO:0000313" key="1">
    <source>
        <dbReference type="EMBL" id="RHB36559.1"/>
    </source>
</evidence>
<dbReference type="EMBL" id="QSGO01000004">
    <property type="protein sequence ID" value="RHB36559.1"/>
    <property type="molecule type" value="Genomic_DNA"/>
</dbReference>
<name>A0A413VSM1_9BACE</name>
<comment type="caution">
    <text evidence="1">The sequence shown here is derived from an EMBL/GenBank/DDBJ whole genome shotgun (WGS) entry which is preliminary data.</text>
</comment>
<dbReference type="AlphaFoldDB" id="A0A413VSM1"/>